<name>A0A914YL58_9BILA</name>
<protein>
    <submittedName>
        <fullName evidence="2">Uncharacterized protein</fullName>
    </submittedName>
</protein>
<dbReference type="InterPro" id="IPR043502">
    <property type="entry name" value="DNA/RNA_pol_sf"/>
</dbReference>
<dbReference type="AlphaFoldDB" id="A0A914YL58"/>
<dbReference type="Proteomes" id="UP000887577">
    <property type="component" value="Unplaced"/>
</dbReference>
<evidence type="ECO:0000313" key="2">
    <source>
        <dbReference type="WBParaSite" id="PSU_v2.g21084.t1"/>
    </source>
</evidence>
<organism evidence="1 2">
    <name type="scientific">Panagrolaimus superbus</name>
    <dbReference type="NCBI Taxonomy" id="310955"/>
    <lineage>
        <taxon>Eukaryota</taxon>
        <taxon>Metazoa</taxon>
        <taxon>Ecdysozoa</taxon>
        <taxon>Nematoda</taxon>
        <taxon>Chromadorea</taxon>
        <taxon>Rhabditida</taxon>
        <taxon>Tylenchina</taxon>
        <taxon>Panagrolaimomorpha</taxon>
        <taxon>Panagrolaimoidea</taxon>
        <taxon>Panagrolaimidae</taxon>
        <taxon>Panagrolaimus</taxon>
    </lineage>
</organism>
<evidence type="ECO:0000313" key="1">
    <source>
        <dbReference type="Proteomes" id="UP000887577"/>
    </source>
</evidence>
<keyword evidence="1" id="KW-1185">Reference proteome</keyword>
<sequence length="181" mass="20354">MQLILNELDRDVFRFLILIDPEKEVTWDNVRECRYTRPLFGAGSSPLLLEQVITYALKRCPHDVASEILKNLFVDNVLLGAASIEEVLMKAKLAKSIFDEMQMNLRDFISNKKSISDAMDTVVPEKTTFLGIPWLPESDQMITVIPKFKSTTKITKRIVLSAIASIYDPPGLLAPMIVIGG</sequence>
<proteinExistence type="predicted"/>
<dbReference type="SUPFAM" id="SSF56672">
    <property type="entry name" value="DNA/RNA polymerases"/>
    <property type="match status" value="1"/>
</dbReference>
<dbReference type="PANTHER" id="PTHR47331">
    <property type="entry name" value="PHD-TYPE DOMAIN-CONTAINING PROTEIN"/>
    <property type="match status" value="1"/>
</dbReference>
<reference evidence="2" key="1">
    <citation type="submission" date="2022-11" db="UniProtKB">
        <authorList>
            <consortium name="WormBaseParasite"/>
        </authorList>
    </citation>
    <scope>IDENTIFICATION</scope>
</reference>
<accession>A0A914YL58</accession>
<dbReference type="WBParaSite" id="PSU_v2.g21084.t1">
    <property type="protein sequence ID" value="PSU_v2.g21084.t1"/>
    <property type="gene ID" value="PSU_v2.g21084"/>
</dbReference>